<dbReference type="RefSeq" id="WP_014222110.1">
    <property type="nucleotide sequence ID" value="NC_016609.1"/>
</dbReference>
<dbReference type="SUPFAM" id="SSF51621">
    <property type="entry name" value="Phosphoenolpyruvate/pyruvate domain"/>
    <property type="match status" value="1"/>
</dbReference>
<dbReference type="InterPro" id="IPR040442">
    <property type="entry name" value="Pyrv_kinase-like_dom_sf"/>
</dbReference>
<dbReference type="PANTHER" id="PTHR42905:SF16">
    <property type="entry name" value="CARBOXYPHOSPHONOENOLPYRUVATE PHOSPHONOMUTASE-LIKE PROTEIN (AFU_ORTHOLOGUE AFUA_5G07230)"/>
    <property type="match status" value="1"/>
</dbReference>
<sequence>MYTPSEICRLDSFVFMNNYEKFFQLHHQPAPFIIANAWNVKSAKLIEENGYKAIATSSGAIANSLGYEDGEKIPFSELLYVIQRIRSCTNIPLSVDFERGYTNDLETLNGHIQKLIEAGVVGINIEDAQGEETYLKKLNGIKSYLVKTNQQLFINARTDGFLQKLDSPLERTLERAKLYKEAGADGLFVTGVSDTSIIKEITAAVSLPVNVVGTPKLPAVKALADCGVKRISMAVFLYNATYKQLEKVVKDVKEEQSFTPLF</sequence>
<dbReference type="Gene3D" id="3.20.20.60">
    <property type="entry name" value="Phosphoenolpyruvate-binding domains"/>
    <property type="match status" value="1"/>
</dbReference>
<dbReference type="PANTHER" id="PTHR42905">
    <property type="entry name" value="PHOSPHOENOLPYRUVATE CARBOXYLASE"/>
    <property type="match status" value="1"/>
</dbReference>
<reference evidence="1 2" key="1">
    <citation type="submission" date="2011-12" db="EMBL/GenBank/DDBJ databases">
        <title>The complete genome of Niastella koreensis GR20-10.</title>
        <authorList>
            <consortium name="US DOE Joint Genome Institute (JGI-PGF)"/>
            <person name="Lucas S."/>
            <person name="Han J."/>
            <person name="Lapidus A."/>
            <person name="Bruce D."/>
            <person name="Goodwin L."/>
            <person name="Pitluck S."/>
            <person name="Peters L."/>
            <person name="Kyrpides N."/>
            <person name="Mavromatis K."/>
            <person name="Ivanova N."/>
            <person name="Mikhailova N."/>
            <person name="Davenport K."/>
            <person name="Saunders E."/>
            <person name="Detter J.C."/>
            <person name="Tapia R."/>
            <person name="Han C."/>
            <person name="Land M."/>
            <person name="Hauser L."/>
            <person name="Markowitz V."/>
            <person name="Cheng J.-F."/>
            <person name="Hugenholtz P."/>
            <person name="Woyke T."/>
            <person name="Wu D."/>
            <person name="Tindall B."/>
            <person name="Pomrenke H."/>
            <person name="Brambilla E."/>
            <person name="Klenk H.-P."/>
            <person name="Eisen J.A."/>
        </authorList>
    </citation>
    <scope>NUCLEOTIDE SEQUENCE [LARGE SCALE GENOMIC DNA]</scope>
    <source>
        <strain evidence="2">DSM 17620 / KACC 11465 / NBRC 106392 / GR20-10</strain>
    </source>
</reference>
<gene>
    <name evidence="1" type="ordered locus">Niako_5971</name>
</gene>
<dbReference type="InterPro" id="IPR039556">
    <property type="entry name" value="ICL/PEPM"/>
</dbReference>
<dbReference type="EMBL" id="CP003178">
    <property type="protein sequence ID" value="AEW02200.1"/>
    <property type="molecule type" value="Genomic_DNA"/>
</dbReference>
<dbReference type="AlphaFoldDB" id="G8TRQ3"/>
<dbReference type="GO" id="GO:0003824">
    <property type="term" value="F:catalytic activity"/>
    <property type="evidence" value="ECO:0007669"/>
    <property type="project" value="InterPro"/>
</dbReference>
<organism evidence="1 2">
    <name type="scientific">Niastella koreensis (strain DSM 17620 / KACC 11465 / NBRC 106392 / GR20-10)</name>
    <dbReference type="NCBI Taxonomy" id="700598"/>
    <lineage>
        <taxon>Bacteria</taxon>
        <taxon>Pseudomonadati</taxon>
        <taxon>Bacteroidota</taxon>
        <taxon>Chitinophagia</taxon>
        <taxon>Chitinophagales</taxon>
        <taxon>Chitinophagaceae</taxon>
        <taxon>Niastella</taxon>
    </lineage>
</organism>
<proteinExistence type="predicted"/>
<dbReference type="Pfam" id="PF13714">
    <property type="entry name" value="PEP_mutase"/>
    <property type="match status" value="1"/>
</dbReference>
<evidence type="ECO:0008006" key="3">
    <source>
        <dbReference type="Google" id="ProtNLM"/>
    </source>
</evidence>
<dbReference type="KEGG" id="nko:Niako_5971"/>
<accession>G8TRQ3</accession>
<evidence type="ECO:0000313" key="1">
    <source>
        <dbReference type="EMBL" id="AEW02200.1"/>
    </source>
</evidence>
<dbReference type="PATRIC" id="fig|700598.3.peg.6115"/>
<dbReference type="STRING" id="700598.Niako_5971"/>
<evidence type="ECO:0000313" key="2">
    <source>
        <dbReference type="Proteomes" id="UP000005438"/>
    </source>
</evidence>
<dbReference type="InterPro" id="IPR015813">
    <property type="entry name" value="Pyrv/PenolPyrv_kinase-like_dom"/>
</dbReference>
<protein>
    <recommendedName>
        <fullName evidence="3">Isocitrate lyase/phosphoenolpyruvate mutase family protein</fullName>
    </recommendedName>
</protein>
<dbReference type="CDD" id="cd00377">
    <property type="entry name" value="ICL_PEPM"/>
    <property type="match status" value="1"/>
</dbReference>
<dbReference type="HOGENOM" id="CLU_027389_2_3_10"/>
<dbReference type="Proteomes" id="UP000005438">
    <property type="component" value="Chromosome"/>
</dbReference>
<dbReference type="eggNOG" id="COG2513">
    <property type="taxonomic scope" value="Bacteria"/>
</dbReference>
<name>G8TRQ3_NIAKG</name>